<evidence type="ECO:0000256" key="1">
    <source>
        <dbReference type="ARBA" id="ARBA00007816"/>
    </source>
</evidence>
<dbReference type="PANTHER" id="PTHR42957">
    <property type="entry name" value="HELICASE MJ1565-RELATED"/>
    <property type="match status" value="1"/>
</dbReference>
<accession>A0A088E332</accession>
<dbReference type="GeneID" id="91756903"/>
<dbReference type="InterPro" id="IPR008571">
    <property type="entry name" value="HerA-like"/>
</dbReference>
<evidence type="ECO:0000313" key="14">
    <source>
        <dbReference type="Proteomes" id="UP000056255"/>
    </source>
</evidence>
<protein>
    <recommendedName>
        <fullName evidence="6">Helicase HerA central domain-containing protein</fullName>
    </recommendedName>
</protein>
<feature type="transmembrane region" description="Helical" evidence="5">
    <location>
        <begin position="120"/>
        <end position="136"/>
    </location>
</feature>
<evidence type="ECO:0000313" key="15">
    <source>
        <dbReference type="Proteomes" id="UP000061362"/>
    </source>
</evidence>
<name>A0A088E332_9CREN</name>
<evidence type="ECO:0000259" key="6">
    <source>
        <dbReference type="Pfam" id="PF01935"/>
    </source>
</evidence>
<evidence type="ECO:0000313" key="16">
    <source>
        <dbReference type="Proteomes" id="UP000062398"/>
    </source>
</evidence>
<evidence type="ECO:0000313" key="9">
    <source>
        <dbReference type="EMBL" id="AKV75482.1"/>
    </source>
</evidence>
<gene>
    <name evidence="7" type="ORF">HA72_0053</name>
    <name evidence="8" type="ORF">MsedA_0055</name>
    <name evidence="9" type="ORF">MsedB_0055</name>
    <name evidence="10" type="ORF">MsedC_0054</name>
    <name evidence="11" type="ORF">MsedD_0055</name>
    <name evidence="12" type="ORF">MsedE_0055</name>
</gene>
<dbReference type="InterPro" id="IPR002789">
    <property type="entry name" value="HerA_central"/>
</dbReference>
<evidence type="ECO:0000313" key="10">
    <source>
        <dbReference type="EMBL" id="AKV77728.1"/>
    </source>
</evidence>
<feature type="transmembrane region" description="Helical" evidence="5">
    <location>
        <begin position="81"/>
        <end position="99"/>
    </location>
</feature>
<reference evidence="12 14" key="3">
    <citation type="submission" date="2015-07" db="EMBL/GenBank/DDBJ databases">
        <title>Physiological, transcriptional responses and genome re-sequencing of acid resistant extremely thermoacidophilic Metallosphaera sedula SARC-M1.</title>
        <authorList>
            <person name="Ai C."/>
            <person name="McCarthy S."/>
            <person name="Eckrich V."/>
            <person name="Rudrappa D."/>
            <person name="Qiu G."/>
            <person name="Blum P."/>
        </authorList>
    </citation>
    <scope>NUCLEOTIDE SEQUENCE [LARGE SCALE GENOMIC DNA]</scope>
    <source>
        <strain evidence="12 14">SARC-M1</strain>
    </source>
</reference>
<reference evidence="7 13" key="1">
    <citation type="journal article" date="2014" name="J. Bacteriol.">
        <title>Role of an Archaeal PitA Transporter in the Copper and Arsenic Resistance of Metallosphaera sedula, an Extreme Thermoacidophile.</title>
        <authorList>
            <person name="McCarthy S."/>
            <person name="Ai C."/>
            <person name="Wheaton G."/>
            <person name="Tevatia R."/>
            <person name="Eckrich V."/>
            <person name="Kelly R."/>
            <person name="Blum P."/>
        </authorList>
    </citation>
    <scope>NUCLEOTIDE SEQUENCE [LARGE SCALE GENOMIC DNA]</scope>
    <source>
        <strain evidence="7 13">CuR1</strain>
    </source>
</reference>
<dbReference type="OMA" id="WIRIIVG"/>
<dbReference type="PANTHER" id="PTHR42957:SF1">
    <property type="entry name" value="HELICASE MJ1565-RELATED"/>
    <property type="match status" value="1"/>
</dbReference>
<evidence type="ECO:0000256" key="2">
    <source>
        <dbReference type="ARBA" id="ARBA00034617"/>
    </source>
</evidence>
<keyword evidence="5" id="KW-0472">Membrane</keyword>
<comment type="catalytic activity">
    <reaction evidence="4">
        <text>ATP + H2O = ADP + phosphate + H(+)</text>
        <dbReference type="Rhea" id="RHEA:13065"/>
        <dbReference type="ChEBI" id="CHEBI:15377"/>
        <dbReference type="ChEBI" id="CHEBI:15378"/>
        <dbReference type="ChEBI" id="CHEBI:30616"/>
        <dbReference type="ChEBI" id="CHEBI:43474"/>
        <dbReference type="ChEBI" id="CHEBI:456216"/>
        <dbReference type="EC" id="5.6.2.4"/>
    </reaction>
</comment>
<proteinExistence type="inferred from homology"/>
<comment type="catalytic activity">
    <reaction evidence="3">
        <text>ATP + H2O = ADP + phosphate + H(+)</text>
        <dbReference type="Rhea" id="RHEA:13065"/>
        <dbReference type="ChEBI" id="CHEBI:15377"/>
        <dbReference type="ChEBI" id="CHEBI:15378"/>
        <dbReference type="ChEBI" id="CHEBI:30616"/>
        <dbReference type="ChEBI" id="CHEBI:43474"/>
        <dbReference type="ChEBI" id="CHEBI:456216"/>
        <dbReference type="EC" id="5.6.2.3"/>
    </reaction>
</comment>
<evidence type="ECO:0000313" key="7">
    <source>
        <dbReference type="EMBL" id="AIM26217.1"/>
    </source>
</evidence>
<dbReference type="GO" id="GO:0043139">
    <property type="term" value="F:5'-3' DNA helicase activity"/>
    <property type="evidence" value="ECO:0007669"/>
    <property type="project" value="UniProtKB-EC"/>
</dbReference>
<dbReference type="EMBL" id="CP012174">
    <property type="protein sequence ID" value="AKV77728.1"/>
    <property type="molecule type" value="Genomic_DNA"/>
</dbReference>
<evidence type="ECO:0000313" key="13">
    <source>
        <dbReference type="Proteomes" id="UP000029084"/>
    </source>
</evidence>
<dbReference type="OrthoDB" id="107033at2157"/>
<evidence type="ECO:0000256" key="5">
    <source>
        <dbReference type="SAM" id="Phobius"/>
    </source>
</evidence>
<evidence type="ECO:0000256" key="3">
    <source>
        <dbReference type="ARBA" id="ARBA00048954"/>
    </source>
</evidence>
<feature type="transmembrane region" description="Helical" evidence="5">
    <location>
        <begin position="29"/>
        <end position="49"/>
    </location>
</feature>
<dbReference type="SUPFAM" id="SSF52540">
    <property type="entry name" value="P-loop containing nucleoside triphosphate hydrolases"/>
    <property type="match status" value="1"/>
</dbReference>
<dbReference type="Proteomes" id="UP000061362">
    <property type="component" value="Chromosome"/>
</dbReference>
<dbReference type="EMBL" id="CP012175">
    <property type="protein sequence ID" value="AKV79973.1"/>
    <property type="molecule type" value="Genomic_DNA"/>
</dbReference>
<keyword evidence="5" id="KW-1133">Transmembrane helix</keyword>
<dbReference type="EMBL" id="CP012176">
    <property type="protein sequence ID" value="AKV82218.1"/>
    <property type="molecule type" value="Genomic_DNA"/>
</dbReference>
<organism evidence="7 13">
    <name type="scientific">Metallosphaera sedula</name>
    <dbReference type="NCBI Taxonomy" id="43687"/>
    <lineage>
        <taxon>Archaea</taxon>
        <taxon>Thermoproteota</taxon>
        <taxon>Thermoprotei</taxon>
        <taxon>Sulfolobales</taxon>
        <taxon>Sulfolobaceae</taxon>
        <taxon>Metallosphaera</taxon>
    </lineage>
</organism>
<evidence type="ECO:0000256" key="4">
    <source>
        <dbReference type="ARBA" id="ARBA00048988"/>
    </source>
</evidence>
<dbReference type="RefSeq" id="WP_011921199.1">
    <property type="nucleotide sequence ID" value="NZ_AP019770.1"/>
</dbReference>
<evidence type="ECO:0000313" key="12">
    <source>
        <dbReference type="EMBL" id="AKV82218.1"/>
    </source>
</evidence>
<dbReference type="InterPro" id="IPR027417">
    <property type="entry name" value="P-loop_NTPase"/>
</dbReference>
<evidence type="ECO:0000313" key="8">
    <source>
        <dbReference type="EMBL" id="AKV73238.1"/>
    </source>
</evidence>
<sequence>MQKVTRYLIAIGLVLAEMIFVELESLQPIIGGFNGALILSVLLFLDGVFSLLVLDSLIPSLLFSLSIFALFNLVYGSVDPLILLEYLSGVGISSAFLYLTRSLWDTTFRLWRRIKRTPDLKILLVSAILAPAVYALTRSPFMATGVIIDGAILSFIGRIELSPLSSLSWISLPYLLMVEPKETSTGICIGNEEKVLVRSLTPGLFQAGYRYKWINVKKPFCVDFSKMKNYNMVIVGSSGYGKSTLAKLILSKTNVDYIVFDLHGEYEDVPGRRMDMSLNGVNPLSLFGRSPKQRSIEIALMLKSIFNLGSIQTMDLSNLFVEAYQERGIYDEDERTWSLDPPTIRDVLLLLERKKRASFNSQDLNRWGSIDPYLRFLDSNIFYGSEDLGKLLEGKVILDFSRITTTNIKYILMETVLTSILGSMYLEKSASLRKLVVIDEAPFLLGRESGEALAERLFAEGRKFGYGFILISQYSDKLEKMINNASMTMIMGMNDPDELNYIARLIGGESQEARRVIYETLSVLERGKVITRDITANDIVVVRLNQG</sequence>
<comment type="similarity">
    <text evidence="1">Belongs to the HerA family.</text>
</comment>
<feature type="transmembrane region" description="Helical" evidence="5">
    <location>
        <begin position="7"/>
        <end position="23"/>
    </location>
</feature>
<comment type="catalytic activity">
    <reaction evidence="2">
        <text>Couples ATP hydrolysis with the unwinding of duplex DNA by translocating in the 3'-5' direction.</text>
        <dbReference type="EC" id="5.6.2.4"/>
    </reaction>
</comment>
<dbReference type="Proteomes" id="UP000056255">
    <property type="component" value="Chromosome"/>
</dbReference>
<dbReference type="PATRIC" id="fig|43687.5.peg.54"/>
<dbReference type="Proteomes" id="UP000068832">
    <property type="component" value="Chromosome"/>
</dbReference>
<evidence type="ECO:0000313" key="18">
    <source>
        <dbReference type="Proteomes" id="UP000068832"/>
    </source>
</evidence>
<dbReference type="EMBL" id="CP012173">
    <property type="protein sequence ID" value="AKV75482.1"/>
    <property type="molecule type" value="Genomic_DNA"/>
</dbReference>
<feature type="transmembrane region" description="Helical" evidence="5">
    <location>
        <begin position="56"/>
        <end position="75"/>
    </location>
</feature>
<evidence type="ECO:0000313" key="11">
    <source>
        <dbReference type="EMBL" id="AKV79973.1"/>
    </source>
</evidence>
<dbReference type="EMBL" id="CP012172">
    <property type="protein sequence ID" value="AKV73238.1"/>
    <property type="molecule type" value="Genomic_DNA"/>
</dbReference>
<keyword evidence="5" id="KW-0812">Transmembrane</keyword>
<dbReference type="EMBL" id="CP008822">
    <property type="protein sequence ID" value="AIM26217.1"/>
    <property type="molecule type" value="Genomic_DNA"/>
</dbReference>
<dbReference type="GO" id="GO:0043138">
    <property type="term" value="F:3'-5' DNA helicase activity"/>
    <property type="evidence" value="ECO:0007669"/>
    <property type="project" value="UniProtKB-EC"/>
</dbReference>
<evidence type="ECO:0000313" key="17">
    <source>
        <dbReference type="Proteomes" id="UP000062475"/>
    </source>
</evidence>
<dbReference type="Gene3D" id="3.40.50.300">
    <property type="entry name" value="P-loop containing nucleotide triphosphate hydrolases"/>
    <property type="match status" value="2"/>
</dbReference>
<dbReference type="Proteomes" id="UP000062398">
    <property type="component" value="Chromosome"/>
</dbReference>
<dbReference type="Proteomes" id="UP000062475">
    <property type="component" value="Chromosome"/>
</dbReference>
<dbReference type="Pfam" id="PF01935">
    <property type="entry name" value="DUF87"/>
    <property type="match status" value="1"/>
</dbReference>
<dbReference type="Proteomes" id="UP000029084">
    <property type="component" value="Chromosome"/>
</dbReference>
<feature type="domain" description="Helicase HerA central" evidence="6">
    <location>
        <begin position="219"/>
        <end position="283"/>
    </location>
</feature>
<reference evidence="15 16" key="2">
    <citation type="journal article" date="2015" name="Genome Announc.">
        <title>Complete Genome Sequences of Evolved Arsenate-Resistant Metallosphaera sedula Strains.</title>
        <authorList>
            <person name="Ai C."/>
            <person name="McCarthy S."/>
            <person name="Schackwitz W."/>
            <person name="Martin J."/>
            <person name="Lipzen A."/>
            <person name="Blum P."/>
        </authorList>
    </citation>
    <scope>NUCLEOTIDE SEQUENCE [LARGE SCALE GENOMIC DNA]</scope>
    <source>
        <strain evidence="10 16">ARS120-1</strain>
        <strain evidence="11 15">ARS120-2</strain>
        <strain evidence="8 18">ARS50-1</strain>
        <strain evidence="9 17">ARS50-2</strain>
    </source>
</reference>
<dbReference type="AlphaFoldDB" id="A0A088E332"/>